<dbReference type="Proteomes" id="UP001227543">
    <property type="component" value="Unassembled WGS sequence"/>
</dbReference>
<reference evidence="2 3" key="1">
    <citation type="submission" date="2016-10" db="EMBL/GenBank/DDBJ databases">
        <title>The genome sequence of Colletotrichum fioriniae PJ7.</title>
        <authorList>
            <person name="Baroncelli R."/>
        </authorList>
    </citation>
    <scope>NUCLEOTIDE SEQUENCE [LARGE SCALE GENOMIC DNA]</scope>
    <source>
        <strain evidence="2 3">Tom-12</strain>
    </source>
</reference>
<evidence type="ECO:0000256" key="1">
    <source>
        <dbReference type="SAM" id="SignalP"/>
    </source>
</evidence>
<keyword evidence="3" id="KW-1185">Reference proteome</keyword>
<dbReference type="GeneID" id="85401762"/>
<protein>
    <recommendedName>
        <fullName evidence="4">Secreted protein</fullName>
    </recommendedName>
</protein>
<feature type="signal peptide" evidence="1">
    <location>
        <begin position="1"/>
        <end position="24"/>
    </location>
</feature>
<sequence length="82" mass="8839">MCHLSVVNSLMLLLSISYLSLVNCTQQETSNTPPLGFSKTRVLSGECFVSLVGDLALTILHPDQSTRRMGYTVSLQSSSSCA</sequence>
<keyword evidence="1" id="KW-0732">Signal</keyword>
<comment type="caution">
    <text evidence="2">The sequence shown here is derived from an EMBL/GenBank/DDBJ whole genome shotgun (WGS) entry which is preliminary data.</text>
</comment>
<dbReference type="RefSeq" id="XP_060387985.1">
    <property type="nucleotide sequence ID" value="XM_060517524.1"/>
</dbReference>
<feature type="chain" id="PRO_5045086742" description="Secreted protein" evidence="1">
    <location>
        <begin position="25"/>
        <end position="82"/>
    </location>
</feature>
<organism evidence="2 3">
    <name type="scientific">Colletotrichum tamarilloi</name>
    <dbReference type="NCBI Taxonomy" id="1209934"/>
    <lineage>
        <taxon>Eukaryota</taxon>
        <taxon>Fungi</taxon>
        <taxon>Dikarya</taxon>
        <taxon>Ascomycota</taxon>
        <taxon>Pezizomycotina</taxon>
        <taxon>Sordariomycetes</taxon>
        <taxon>Hypocreomycetidae</taxon>
        <taxon>Glomerellales</taxon>
        <taxon>Glomerellaceae</taxon>
        <taxon>Colletotrichum</taxon>
        <taxon>Colletotrichum acutatum species complex</taxon>
    </lineage>
</organism>
<accession>A0ABQ9RRA8</accession>
<name>A0ABQ9RRA8_9PEZI</name>
<evidence type="ECO:0000313" key="3">
    <source>
        <dbReference type="Proteomes" id="UP001227543"/>
    </source>
</evidence>
<dbReference type="EMBL" id="MLFU01000003">
    <property type="protein sequence ID" value="KAK1510909.1"/>
    <property type="molecule type" value="Genomic_DNA"/>
</dbReference>
<evidence type="ECO:0008006" key="4">
    <source>
        <dbReference type="Google" id="ProtNLM"/>
    </source>
</evidence>
<gene>
    <name evidence="2" type="ORF">CTAM01_01482</name>
</gene>
<evidence type="ECO:0000313" key="2">
    <source>
        <dbReference type="EMBL" id="KAK1510909.1"/>
    </source>
</evidence>
<proteinExistence type="predicted"/>